<name>A0A2L2T6W0_9HYPO</name>
<dbReference type="STRING" id="56646.A0A2L2T6W0"/>
<reference evidence="3" key="1">
    <citation type="submission" date="2014-10" db="EMBL/GenBank/DDBJ databases">
        <authorList>
            <person name="King R."/>
        </authorList>
    </citation>
    <scope>NUCLEOTIDE SEQUENCE [LARGE SCALE GENOMIC DNA]</scope>
    <source>
        <strain evidence="3">A3/5</strain>
    </source>
</reference>
<feature type="compositionally biased region" description="Basic residues" evidence="1">
    <location>
        <begin position="1"/>
        <end position="13"/>
    </location>
</feature>
<evidence type="ECO:0000256" key="1">
    <source>
        <dbReference type="SAM" id="MobiDB-lite"/>
    </source>
</evidence>
<evidence type="ECO:0000313" key="3">
    <source>
        <dbReference type="Proteomes" id="UP000245910"/>
    </source>
</evidence>
<sequence>MSKSSKPTKHSSARKGSSSSQPVVPGFLFITNQLIINNPDRDLYMHHIPPPSPNQYGGEVPSKVMRYRNGDVAEAPDFYWHRDPNSAPHGQLLRFDGQGGYVLDHTHMIYTAEEYKTFGVAACNPLLPVMVVEHDPLVSTGHWDLLRIFHPICRPGMSQVATINSPMGIGGGPVLYVAGSGPSWMPGLVPRTYRSPRSSVPRSAGLGGELPIILGLMALNATRDPSNTSVHSVFLGHNRIWRHGQWVSTDAPRGRKYSVFDSQQLLIMTDPSTASDDPTGFIVKVFLDPDDQYSTPERLLNLEWQSAIVRE</sequence>
<dbReference type="AlphaFoldDB" id="A0A2L2T6W0"/>
<accession>A0A2L2T6W0</accession>
<keyword evidence="3" id="KW-1185">Reference proteome</keyword>
<dbReference type="Proteomes" id="UP000245910">
    <property type="component" value="Chromosome IIII"/>
</dbReference>
<evidence type="ECO:0000313" key="2">
    <source>
        <dbReference type="EMBL" id="CEI42061.1"/>
    </source>
</evidence>
<organism evidence="2 3">
    <name type="scientific">Fusarium venenatum</name>
    <dbReference type="NCBI Taxonomy" id="56646"/>
    <lineage>
        <taxon>Eukaryota</taxon>
        <taxon>Fungi</taxon>
        <taxon>Dikarya</taxon>
        <taxon>Ascomycota</taxon>
        <taxon>Pezizomycotina</taxon>
        <taxon>Sordariomycetes</taxon>
        <taxon>Hypocreomycetidae</taxon>
        <taxon>Hypocreales</taxon>
        <taxon>Nectriaceae</taxon>
        <taxon>Fusarium</taxon>
    </lineage>
</organism>
<feature type="region of interest" description="Disordered" evidence="1">
    <location>
        <begin position="1"/>
        <end position="21"/>
    </location>
</feature>
<proteinExistence type="predicted"/>
<dbReference type="EMBL" id="LN649232">
    <property type="protein sequence ID" value="CEI42061.1"/>
    <property type="molecule type" value="Genomic_DNA"/>
</dbReference>
<protein>
    <submittedName>
        <fullName evidence="2">Uncharacterized protein</fullName>
    </submittedName>
</protein>